<dbReference type="InterPro" id="IPR010917">
    <property type="entry name" value="TonB_rcpt_CS"/>
</dbReference>
<evidence type="ECO:0000256" key="11">
    <source>
        <dbReference type="ARBA" id="ARBA00023237"/>
    </source>
</evidence>
<keyword evidence="9 14" id="KW-0798">TonB box</keyword>
<organism evidence="18 19">
    <name type="scientific">Caulobacter endophyticus</name>
    <dbReference type="NCBI Taxonomy" id="2172652"/>
    <lineage>
        <taxon>Bacteria</taxon>
        <taxon>Pseudomonadati</taxon>
        <taxon>Pseudomonadota</taxon>
        <taxon>Alphaproteobacteria</taxon>
        <taxon>Caulobacterales</taxon>
        <taxon>Caulobacteraceae</taxon>
        <taxon>Caulobacter</taxon>
    </lineage>
</organism>
<feature type="signal peptide" evidence="15">
    <location>
        <begin position="1"/>
        <end position="24"/>
    </location>
</feature>
<feature type="domain" description="TonB-dependent receptor plug" evidence="17">
    <location>
        <begin position="52"/>
        <end position="161"/>
    </location>
</feature>
<feature type="chain" id="PRO_5015661771" evidence="15">
    <location>
        <begin position="25"/>
        <end position="746"/>
    </location>
</feature>
<protein>
    <submittedName>
        <fullName evidence="18">TonB-dependent receptor</fullName>
    </submittedName>
</protein>
<dbReference type="PROSITE" id="PS52016">
    <property type="entry name" value="TONB_DEPENDENT_REC_3"/>
    <property type="match status" value="1"/>
</dbReference>
<evidence type="ECO:0000256" key="15">
    <source>
        <dbReference type="SAM" id="SignalP"/>
    </source>
</evidence>
<keyword evidence="4" id="KW-0410">Iron transport</keyword>
<evidence type="ECO:0000256" key="4">
    <source>
        <dbReference type="ARBA" id="ARBA00022496"/>
    </source>
</evidence>
<dbReference type="InterPro" id="IPR000531">
    <property type="entry name" value="Beta-barrel_TonB"/>
</dbReference>
<evidence type="ECO:0000256" key="9">
    <source>
        <dbReference type="ARBA" id="ARBA00023077"/>
    </source>
</evidence>
<evidence type="ECO:0000256" key="14">
    <source>
        <dbReference type="RuleBase" id="RU003357"/>
    </source>
</evidence>
<evidence type="ECO:0000259" key="16">
    <source>
        <dbReference type="Pfam" id="PF00593"/>
    </source>
</evidence>
<dbReference type="PANTHER" id="PTHR32552">
    <property type="entry name" value="FERRICHROME IRON RECEPTOR-RELATED"/>
    <property type="match status" value="1"/>
</dbReference>
<dbReference type="PANTHER" id="PTHR32552:SF81">
    <property type="entry name" value="TONB-DEPENDENT OUTER MEMBRANE RECEPTOR"/>
    <property type="match status" value="1"/>
</dbReference>
<accession>A0A2T9JPV5</accession>
<keyword evidence="18" id="KW-0675">Receptor</keyword>
<evidence type="ECO:0000256" key="13">
    <source>
        <dbReference type="PROSITE-ProRule" id="PRU10144"/>
    </source>
</evidence>
<dbReference type="InterPro" id="IPR039426">
    <property type="entry name" value="TonB-dep_rcpt-like"/>
</dbReference>
<dbReference type="PROSITE" id="PS01156">
    <property type="entry name" value="TONB_DEPENDENT_REC_2"/>
    <property type="match status" value="1"/>
</dbReference>
<feature type="short sequence motif" description="TonB C-terminal box" evidence="13">
    <location>
        <begin position="729"/>
        <end position="746"/>
    </location>
</feature>
<dbReference type="GO" id="GO:0006826">
    <property type="term" value="P:iron ion transport"/>
    <property type="evidence" value="ECO:0007669"/>
    <property type="project" value="UniProtKB-KW"/>
</dbReference>
<keyword evidence="3 12" id="KW-1134">Transmembrane beta strand</keyword>
<dbReference type="Proteomes" id="UP000245073">
    <property type="component" value="Unassembled WGS sequence"/>
</dbReference>
<gene>
    <name evidence="18" type="ORF">DDF67_17635</name>
</gene>
<comment type="similarity">
    <text evidence="12 14">Belongs to the TonB-dependent receptor family.</text>
</comment>
<dbReference type="CDD" id="cd01347">
    <property type="entry name" value="ligand_gated_channel"/>
    <property type="match status" value="1"/>
</dbReference>
<dbReference type="GO" id="GO:0009279">
    <property type="term" value="C:cell outer membrane"/>
    <property type="evidence" value="ECO:0007669"/>
    <property type="project" value="UniProtKB-SubCell"/>
</dbReference>
<dbReference type="InterPro" id="IPR012910">
    <property type="entry name" value="Plug_dom"/>
</dbReference>
<evidence type="ECO:0000259" key="17">
    <source>
        <dbReference type="Pfam" id="PF07715"/>
    </source>
</evidence>
<keyword evidence="5 12" id="KW-0812">Transmembrane</keyword>
<reference evidence="18 19" key="1">
    <citation type="submission" date="2018-04" db="EMBL/GenBank/DDBJ databases">
        <title>The genome sequence of Caulobacter sp. 744.</title>
        <authorList>
            <person name="Gao J."/>
            <person name="Sun J."/>
        </authorList>
    </citation>
    <scope>NUCLEOTIDE SEQUENCE [LARGE SCALE GENOMIC DNA]</scope>
    <source>
        <strain evidence="18 19">774</strain>
    </source>
</reference>
<keyword evidence="6 15" id="KW-0732">Signal</keyword>
<comment type="caution">
    <text evidence="18">The sequence shown here is derived from an EMBL/GenBank/DDBJ whole genome shotgun (WGS) entry which is preliminary data.</text>
</comment>
<comment type="subcellular location">
    <subcellularLocation>
        <location evidence="1 12">Cell outer membrane</location>
        <topology evidence="1 12">Multi-pass membrane protein</topology>
    </subcellularLocation>
</comment>
<dbReference type="RefSeq" id="WP_109102154.1">
    <property type="nucleotide sequence ID" value="NZ_QDKQ01000058.1"/>
</dbReference>
<evidence type="ECO:0000256" key="6">
    <source>
        <dbReference type="ARBA" id="ARBA00022729"/>
    </source>
</evidence>
<evidence type="ECO:0000256" key="1">
    <source>
        <dbReference type="ARBA" id="ARBA00004571"/>
    </source>
</evidence>
<dbReference type="Gene3D" id="2.40.170.20">
    <property type="entry name" value="TonB-dependent receptor, beta-barrel domain"/>
    <property type="match status" value="1"/>
</dbReference>
<sequence length="746" mass="81282">MKTMWKAALLAGAAWGAASNLAVAQEQAATAGETGVGVEEVVVTARRREETLKDVPVAVSAYGAAALERMGASDITSLQQSTPNLTLQVARGSNSTLISFIRGVGQQDPLWGFEPGVGLYVDDVYIARPQGAVLDVFDIERIEVLRGPQGTLYGRNTIGGAVKYVTRKIGPEPEVRLKATVGNYDERDFLISAKAPINDKLAVSFAAAKFNHDGYGKNLNTGAEHYDKDVATGRVSVEYTPTESLFFRLSADTTLDKSNPRHGHREVQALNILGQPIPGGEVLPDVYDTRAGSGDSNRVKNSGVSLLGQWAINDLITVKSITAYRSGETEGTIDFDELPGAYLDIPGRYNDHQFSQEFQALFTGDRWQGVAGVYYMNATAAGAFDTVVSQIATTIATAGNVDTESYSAFADVSYDLTERLSISVGGRMTRDEKYGRVYRQNFTGIRSPLFGNNAAVPGLLRSSFTNKKTFSKFTPRLSAKYEISDDLNAYVSYSQGFKSGGFDMRSDQILTPNSAEGYEPETVDSFEGGLKGYFFDRRLSLNTAVFYSKYKDMQVTQQTPVGASIASQVLNVGRAHMSGFEVEGIARLASWVSANVSLGYIKAEFDEYRALDLTATPPVVRDFSDSRVFQNTPKWTGNFGLNFSHDLGDNGSITFTPTASYRSSYHMFEIPSALDQGAYWLYDASLIWTSAQGRYKAALTGKNLGDERYRIGGYNFPQSAAVFYGNSVSAFYGPPRTVTASFEVKF</sequence>
<evidence type="ECO:0000256" key="3">
    <source>
        <dbReference type="ARBA" id="ARBA00022452"/>
    </source>
</evidence>
<dbReference type="EMBL" id="QDKQ01000058">
    <property type="protein sequence ID" value="PVM85724.1"/>
    <property type="molecule type" value="Genomic_DNA"/>
</dbReference>
<keyword evidence="19" id="KW-1185">Reference proteome</keyword>
<keyword evidence="11 12" id="KW-0998">Cell outer membrane</keyword>
<dbReference type="SUPFAM" id="SSF56935">
    <property type="entry name" value="Porins"/>
    <property type="match status" value="1"/>
</dbReference>
<evidence type="ECO:0000256" key="2">
    <source>
        <dbReference type="ARBA" id="ARBA00022448"/>
    </source>
</evidence>
<evidence type="ECO:0000313" key="18">
    <source>
        <dbReference type="EMBL" id="PVM85724.1"/>
    </source>
</evidence>
<dbReference type="Pfam" id="PF07715">
    <property type="entry name" value="Plug"/>
    <property type="match status" value="1"/>
</dbReference>
<dbReference type="InterPro" id="IPR036942">
    <property type="entry name" value="Beta-barrel_TonB_sf"/>
</dbReference>
<keyword evidence="10 12" id="KW-0472">Membrane</keyword>
<evidence type="ECO:0000256" key="5">
    <source>
        <dbReference type="ARBA" id="ARBA00022692"/>
    </source>
</evidence>
<name>A0A2T9JPV5_9CAUL</name>
<evidence type="ECO:0000256" key="8">
    <source>
        <dbReference type="ARBA" id="ARBA00023065"/>
    </source>
</evidence>
<keyword evidence="7" id="KW-0408">Iron</keyword>
<keyword evidence="8" id="KW-0406">Ion transport</keyword>
<evidence type="ECO:0000256" key="10">
    <source>
        <dbReference type="ARBA" id="ARBA00023136"/>
    </source>
</evidence>
<proteinExistence type="inferred from homology"/>
<dbReference type="AlphaFoldDB" id="A0A2T9JPV5"/>
<feature type="domain" description="TonB-dependent receptor-like beta-barrel" evidence="16">
    <location>
        <begin position="287"/>
        <end position="704"/>
    </location>
</feature>
<dbReference type="Pfam" id="PF00593">
    <property type="entry name" value="TonB_dep_Rec_b-barrel"/>
    <property type="match status" value="1"/>
</dbReference>
<evidence type="ECO:0000256" key="12">
    <source>
        <dbReference type="PROSITE-ProRule" id="PRU01360"/>
    </source>
</evidence>
<keyword evidence="2 12" id="KW-0813">Transport</keyword>
<evidence type="ECO:0000313" key="19">
    <source>
        <dbReference type="Proteomes" id="UP000245073"/>
    </source>
</evidence>
<evidence type="ECO:0000256" key="7">
    <source>
        <dbReference type="ARBA" id="ARBA00023004"/>
    </source>
</evidence>
<dbReference type="OrthoDB" id="9760333at2"/>